<sequence>MDEEARAAVEAELRLLLPEVRGSAEVDVLLDPEFVEVGASGRRWDRAAIVAALASGEITDADPIEATEVAGVRLADDLVHVTYVSRRTGGTPVRRSSIWRRTDGAWRLYYHQGTPAADD</sequence>
<evidence type="ECO:0000313" key="3">
    <source>
        <dbReference type="Proteomes" id="UP000292346"/>
    </source>
</evidence>
<gene>
    <name evidence="2" type="ORF">E0H45_39975</name>
</gene>
<dbReference type="InterPro" id="IPR032710">
    <property type="entry name" value="NTF2-like_dom_sf"/>
</dbReference>
<dbReference type="AlphaFoldDB" id="A0A4R0H1V1"/>
<keyword evidence="3" id="KW-1185">Reference proteome</keyword>
<proteinExistence type="predicted"/>
<protein>
    <submittedName>
        <fullName evidence="2">DUF4440 domain-containing protein</fullName>
    </submittedName>
</protein>
<dbReference type="Gene3D" id="3.10.450.50">
    <property type="match status" value="1"/>
</dbReference>
<dbReference type="EMBL" id="SJJZ01000006">
    <property type="protein sequence ID" value="TCC01669.1"/>
    <property type="molecule type" value="Genomic_DNA"/>
</dbReference>
<comment type="caution">
    <text evidence="2">The sequence shown here is derived from an EMBL/GenBank/DDBJ whole genome shotgun (WGS) entry which is preliminary data.</text>
</comment>
<feature type="domain" description="DUF4440" evidence="1">
    <location>
        <begin position="23"/>
        <end position="108"/>
    </location>
</feature>
<dbReference type="Pfam" id="PF14534">
    <property type="entry name" value="DUF4440"/>
    <property type="match status" value="1"/>
</dbReference>
<evidence type="ECO:0000313" key="2">
    <source>
        <dbReference type="EMBL" id="TCC01669.1"/>
    </source>
</evidence>
<organism evidence="2 3">
    <name type="scientific">Kribbella soli</name>
    <dbReference type="NCBI Taxonomy" id="1124743"/>
    <lineage>
        <taxon>Bacteria</taxon>
        <taxon>Bacillati</taxon>
        <taxon>Actinomycetota</taxon>
        <taxon>Actinomycetes</taxon>
        <taxon>Propionibacteriales</taxon>
        <taxon>Kribbellaceae</taxon>
        <taxon>Kribbella</taxon>
    </lineage>
</organism>
<dbReference type="OrthoDB" id="7845843at2"/>
<dbReference type="RefSeq" id="WP_131347630.1">
    <property type="nucleotide sequence ID" value="NZ_SJJZ01000006.1"/>
</dbReference>
<reference evidence="2 3" key="1">
    <citation type="submission" date="2019-02" db="EMBL/GenBank/DDBJ databases">
        <title>Kribbella capetownensis sp. nov. and Kribbella speibonae sp. nov., isolated from soil.</title>
        <authorList>
            <person name="Curtis S.M."/>
            <person name="Norton I."/>
            <person name="Everest G.J."/>
            <person name="Meyers P.R."/>
        </authorList>
    </citation>
    <scope>NUCLEOTIDE SEQUENCE [LARGE SCALE GENOMIC DNA]</scope>
    <source>
        <strain evidence="2 3">KCTC 29219</strain>
    </source>
</reference>
<dbReference type="Proteomes" id="UP000292346">
    <property type="component" value="Unassembled WGS sequence"/>
</dbReference>
<evidence type="ECO:0000259" key="1">
    <source>
        <dbReference type="Pfam" id="PF14534"/>
    </source>
</evidence>
<dbReference type="SUPFAM" id="SSF54427">
    <property type="entry name" value="NTF2-like"/>
    <property type="match status" value="1"/>
</dbReference>
<name>A0A4R0H1V1_9ACTN</name>
<dbReference type="InterPro" id="IPR027843">
    <property type="entry name" value="DUF4440"/>
</dbReference>
<accession>A0A4R0H1V1</accession>